<dbReference type="SUPFAM" id="SSF50729">
    <property type="entry name" value="PH domain-like"/>
    <property type="match status" value="1"/>
</dbReference>
<dbReference type="Gene3D" id="2.30.29.30">
    <property type="entry name" value="Pleckstrin-homology domain (PH domain)/Phosphotyrosine-binding domain (PTB)"/>
    <property type="match status" value="1"/>
</dbReference>
<dbReference type="Pfam" id="PF10300">
    <property type="entry name" value="Iml2-TPR_39"/>
    <property type="match status" value="1"/>
</dbReference>
<evidence type="ECO:0008006" key="3">
    <source>
        <dbReference type="Google" id="ProtNLM"/>
    </source>
</evidence>
<dbReference type="InterPro" id="IPR011993">
    <property type="entry name" value="PH-like_dom_sf"/>
</dbReference>
<dbReference type="PANTHER" id="PTHR31859">
    <property type="entry name" value="TETRATRICOPEPTIDE REPEAT PROTEIN 39 FAMILY MEMBER"/>
    <property type="match status" value="1"/>
</dbReference>
<evidence type="ECO:0000313" key="1">
    <source>
        <dbReference type="EMBL" id="OMJ70670.1"/>
    </source>
</evidence>
<keyword evidence="2" id="KW-1185">Reference proteome</keyword>
<name>A0A1R2B223_9CILI</name>
<sequence>MELLEESDMLSTLPDARTLIQGFQKLTEKRYLLLKRGKILKLKIFRYVTFTNDSLIYYSTATSQLEKGTISLQKSIAVPFISPIPQYRVCIKIMTYKSSEFYIFCHNDNELEIMMTYIKLASNSMLQSILDKLCFNAIDQEFQALNDLKTPKNLKLDLLTPKNVISRFLFSPTADGNFDAPEENIVLKFPKNAKENVKGSYTEHAEIEETIIEVQEMHTEKLSFFQTNRLLDFKILEDAPIEEIRELGVKYMWNYQLEYARKTFETIQKHDIRSSLFIAETYLFRLLITGRKCDIKSSMEKLEEFEKIVQVSEEPFSEIFLAELMLFKSIVLVVTGQKFKAFISLRNCWKTYKKYENAKGDDLDVKARVELGLGLFLLLISLSPISISTILRLAGFSSDRAEGLGHLHKCYELNSSRSPFAGILLSLYYIDLEPDITKATSIIESLSEKYPGCVLFHWVNSVISWKNNQLECAIEYLNKALRYCGEGLSNEAAFIKYELGWFYFLRFEWSLARKQFESILLETLSLSSELDSIVKDFVTTGKLENTQKITLENLCKGKKHSKKNKNWLESDKNLDRVYLPHKSCLITQFVSCIATLEKIDETWLKIIQASANTGGNSDLDNDFGGLSYSFQCRKSTILLPYEVIYFMKQHTKLLPYMLSRIFTIADETLGKIDRNYKENWPEYTSAKMLQIMALALNGDTTRAIDVCIDALQYVDQLPNWALYIAPHTLYWCSRVFIVEDRKPEAAGFLKKAKRYKNYIFDIHTKIERVLTEMI</sequence>
<dbReference type="InterPro" id="IPR019412">
    <property type="entry name" value="IML2/TPR_39"/>
</dbReference>
<proteinExistence type="predicted"/>
<reference evidence="1 2" key="1">
    <citation type="submission" date="2016-11" db="EMBL/GenBank/DDBJ databases">
        <title>The macronuclear genome of Stentor coeruleus: a giant cell with tiny introns.</title>
        <authorList>
            <person name="Slabodnick M."/>
            <person name="Ruby J.G."/>
            <person name="Reiff S.B."/>
            <person name="Swart E.C."/>
            <person name="Gosai S."/>
            <person name="Prabakaran S."/>
            <person name="Witkowska E."/>
            <person name="Larue G.E."/>
            <person name="Fisher S."/>
            <person name="Freeman R.M."/>
            <person name="Gunawardena J."/>
            <person name="Chu W."/>
            <person name="Stover N.A."/>
            <person name="Gregory B.D."/>
            <person name="Nowacki M."/>
            <person name="Derisi J."/>
            <person name="Roy S.W."/>
            <person name="Marshall W.F."/>
            <person name="Sood P."/>
        </authorList>
    </citation>
    <scope>NUCLEOTIDE SEQUENCE [LARGE SCALE GENOMIC DNA]</scope>
    <source>
        <strain evidence="1">WM001</strain>
    </source>
</reference>
<organism evidence="1 2">
    <name type="scientific">Stentor coeruleus</name>
    <dbReference type="NCBI Taxonomy" id="5963"/>
    <lineage>
        <taxon>Eukaryota</taxon>
        <taxon>Sar</taxon>
        <taxon>Alveolata</taxon>
        <taxon>Ciliophora</taxon>
        <taxon>Postciliodesmatophora</taxon>
        <taxon>Heterotrichea</taxon>
        <taxon>Heterotrichida</taxon>
        <taxon>Stentoridae</taxon>
        <taxon>Stentor</taxon>
    </lineage>
</organism>
<dbReference type="EMBL" id="MPUH01001064">
    <property type="protein sequence ID" value="OMJ70670.1"/>
    <property type="molecule type" value="Genomic_DNA"/>
</dbReference>
<accession>A0A1R2B223</accession>
<evidence type="ECO:0000313" key="2">
    <source>
        <dbReference type="Proteomes" id="UP000187209"/>
    </source>
</evidence>
<dbReference type="InterPro" id="IPR011990">
    <property type="entry name" value="TPR-like_helical_dom_sf"/>
</dbReference>
<dbReference type="Proteomes" id="UP000187209">
    <property type="component" value="Unassembled WGS sequence"/>
</dbReference>
<dbReference type="OrthoDB" id="417345at2759"/>
<dbReference type="Gene3D" id="1.25.40.10">
    <property type="entry name" value="Tetratricopeptide repeat domain"/>
    <property type="match status" value="1"/>
</dbReference>
<dbReference type="AlphaFoldDB" id="A0A1R2B223"/>
<dbReference type="PANTHER" id="PTHR31859:SF1">
    <property type="entry name" value="TETRATRICOPEPTIDE REPEAT PROTEIN 39C"/>
    <property type="match status" value="1"/>
</dbReference>
<gene>
    <name evidence="1" type="ORF">SteCoe_31299</name>
</gene>
<comment type="caution">
    <text evidence="1">The sequence shown here is derived from an EMBL/GenBank/DDBJ whole genome shotgun (WGS) entry which is preliminary data.</text>
</comment>
<protein>
    <recommendedName>
        <fullName evidence="3">PH domain-containing protein</fullName>
    </recommendedName>
</protein>